<dbReference type="InterPro" id="IPR003356">
    <property type="entry name" value="DNA_methylase_A-5"/>
</dbReference>
<evidence type="ECO:0000313" key="3">
    <source>
        <dbReference type="EMBL" id="MBR7743744.1"/>
    </source>
</evidence>
<dbReference type="GO" id="GO:0009307">
    <property type="term" value="P:DNA restriction-modification system"/>
    <property type="evidence" value="ECO:0007669"/>
    <property type="project" value="UniProtKB-KW"/>
</dbReference>
<keyword evidence="3" id="KW-0808">Transferase</keyword>
<evidence type="ECO:0000313" key="4">
    <source>
        <dbReference type="Proteomes" id="UP000677016"/>
    </source>
</evidence>
<reference evidence="3" key="1">
    <citation type="submission" date="2021-04" db="EMBL/GenBank/DDBJ databases">
        <title>Phycicoccus avicenniae sp. nov., a novel endophytic actinomycetes isolated from branch of Avicennia mariana.</title>
        <authorList>
            <person name="Tuo L."/>
        </authorList>
    </citation>
    <scope>NUCLEOTIDE SEQUENCE</scope>
    <source>
        <strain evidence="3">BSK3Z-2</strain>
    </source>
</reference>
<comment type="caution">
    <text evidence="3">The sequence shown here is derived from an EMBL/GenBank/DDBJ whole genome shotgun (WGS) entry which is preliminary data.</text>
</comment>
<dbReference type="AlphaFoldDB" id="A0A941D7X0"/>
<protein>
    <submittedName>
        <fullName evidence="3">N-6 DNA methylase</fullName>
    </submittedName>
</protein>
<dbReference type="InterPro" id="IPR002052">
    <property type="entry name" value="DNA_methylase_N6_adenine_CS"/>
</dbReference>
<name>A0A941D7X0_9MICO</name>
<proteinExistence type="predicted"/>
<dbReference type="PANTHER" id="PTHR42998">
    <property type="entry name" value="TYPE I RESTRICTION ENZYME HINDVIIP M PROTEIN-RELATED"/>
    <property type="match status" value="1"/>
</dbReference>
<organism evidence="3 4">
    <name type="scientific">Phycicoccus avicenniae</name>
    <dbReference type="NCBI Taxonomy" id="2828860"/>
    <lineage>
        <taxon>Bacteria</taxon>
        <taxon>Bacillati</taxon>
        <taxon>Actinomycetota</taxon>
        <taxon>Actinomycetes</taxon>
        <taxon>Micrococcales</taxon>
        <taxon>Intrasporangiaceae</taxon>
        <taxon>Phycicoccus</taxon>
    </lineage>
</organism>
<dbReference type="InterPro" id="IPR052916">
    <property type="entry name" value="Type-I_RE_MTase_Subunit"/>
</dbReference>
<dbReference type="GO" id="GO:0003677">
    <property type="term" value="F:DNA binding"/>
    <property type="evidence" value="ECO:0007669"/>
    <property type="project" value="InterPro"/>
</dbReference>
<gene>
    <name evidence="3" type="ORF">KC207_10630</name>
</gene>
<dbReference type="Gene3D" id="3.40.50.150">
    <property type="entry name" value="Vaccinia Virus protein VP39"/>
    <property type="match status" value="1"/>
</dbReference>
<dbReference type="SUPFAM" id="SSF53335">
    <property type="entry name" value="S-adenosyl-L-methionine-dependent methyltransferases"/>
    <property type="match status" value="1"/>
</dbReference>
<dbReference type="PRINTS" id="PR00507">
    <property type="entry name" value="N12N6MTFRASE"/>
</dbReference>
<dbReference type="Proteomes" id="UP000677016">
    <property type="component" value="Unassembled WGS sequence"/>
</dbReference>
<keyword evidence="4" id="KW-1185">Reference proteome</keyword>
<feature type="domain" description="DNA methylase adenine-specific" evidence="2">
    <location>
        <begin position="290"/>
        <end position="526"/>
    </location>
</feature>
<evidence type="ECO:0000259" key="2">
    <source>
        <dbReference type="Pfam" id="PF02384"/>
    </source>
</evidence>
<dbReference type="GO" id="GO:0032259">
    <property type="term" value="P:methylation"/>
    <property type="evidence" value="ECO:0007669"/>
    <property type="project" value="UniProtKB-KW"/>
</dbReference>
<sequence length="529" mass="60095">MALSGPEHLKVRLPVIDALKTLGWEDGQLQWRPEWRVPQSPNEAAKREGGRSFSHWPVDLVVFKDPEMPADWQNVVGLFEFKKPTLNEGVSQLEIYLAREPRARFGVWTNGTKSATVYKLPDGTFKTVKRNDLRLPTASDDFERATSKALTFADLSTPSERELKMSFQALLDAVVARDSIVTRSENQLDQLCNMLLLKLESDITASYVKTKPVMFQLGKTENETGTKIREEFDQMVNQREEVFREEQSPQLLLDDHTIKEIVFAWSGWNLVGVGAEAVSSAFQVFRRANLKAGEGQYFTPARVVEAAVRVMDIQPTDKIIDPACGTGGFLIEAFRDINERIGNEAAVTKWANRQVFGVDKDSINVKLARAMMLVLGDGSTHIHIGDSLREDRWSSDYPYLSPALRDGAFTVVLTNPPFGRRLRLSARECELNHYSISWAAGKEQRYVDLELGLVFLERSYRLLAPGGRVGIILPETYFFSPTYAWLHEWMQSRFIVRGLVNVPMEAFQGFCRAKTNLYIFEKKTTRRRA</sequence>
<dbReference type="PROSITE" id="PS00092">
    <property type="entry name" value="N6_MTASE"/>
    <property type="match status" value="1"/>
</dbReference>
<keyword evidence="3" id="KW-0489">Methyltransferase</keyword>
<dbReference type="EMBL" id="JAGSNF010000015">
    <property type="protein sequence ID" value="MBR7743744.1"/>
    <property type="molecule type" value="Genomic_DNA"/>
</dbReference>
<accession>A0A941D7X0</accession>
<evidence type="ECO:0000256" key="1">
    <source>
        <dbReference type="ARBA" id="ARBA00022747"/>
    </source>
</evidence>
<dbReference type="Pfam" id="PF02384">
    <property type="entry name" value="N6_Mtase"/>
    <property type="match status" value="1"/>
</dbReference>
<dbReference type="PANTHER" id="PTHR42998:SF1">
    <property type="entry name" value="TYPE I RESTRICTION ENZYME HINDI METHYLASE SUBUNIT"/>
    <property type="match status" value="1"/>
</dbReference>
<dbReference type="CDD" id="cd02440">
    <property type="entry name" value="AdoMet_MTases"/>
    <property type="match status" value="1"/>
</dbReference>
<dbReference type="GO" id="GO:0008170">
    <property type="term" value="F:N-methyltransferase activity"/>
    <property type="evidence" value="ECO:0007669"/>
    <property type="project" value="InterPro"/>
</dbReference>
<dbReference type="InterPro" id="IPR029063">
    <property type="entry name" value="SAM-dependent_MTases_sf"/>
</dbReference>
<keyword evidence="1" id="KW-0680">Restriction system</keyword>
<dbReference type="RefSeq" id="WP_211603004.1">
    <property type="nucleotide sequence ID" value="NZ_JAGSNF010000015.1"/>
</dbReference>